<proteinExistence type="predicted"/>
<dbReference type="RefSeq" id="WP_207335632.1">
    <property type="nucleotide sequence ID" value="NZ_JAFMYU010000008.1"/>
</dbReference>
<keyword evidence="3" id="KW-0255">Endonuclease</keyword>
<keyword evidence="3" id="KW-0540">Nuclease</keyword>
<accession>A0A939G3G3</accession>
<dbReference type="EMBL" id="JAFMYU010000008">
    <property type="protein sequence ID" value="MBO0931662.1"/>
    <property type="molecule type" value="Genomic_DNA"/>
</dbReference>
<sequence>MINQPKNTSYWHERWMPIAFDDVGQAPNYQISNYGRLRSFQSGPEGTIIKGSVIQGYRSLNIRVGGKTVNRYVHKLVAQYFLDAAPPDRTYVLHLDHDKLNNRVENLRWATKEEMVMHNRDNPNVVNRTQPRRTSNYKLTESKVLMIKKLLRNDKNRLKMIARQFGITHTQLNRIRSGENWRHVVLTDDTHAAVKEMAFATENG</sequence>
<evidence type="ECO:0000259" key="2">
    <source>
        <dbReference type="Pfam" id="PF13392"/>
    </source>
</evidence>
<keyword evidence="3" id="KW-0378">Hydrolase</keyword>
<dbReference type="Pfam" id="PF07463">
    <property type="entry name" value="NUMOD4"/>
    <property type="match status" value="1"/>
</dbReference>
<dbReference type="Proteomes" id="UP000664795">
    <property type="component" value="Unassembled WGS sequence"/>
</dbReference>
<evidence type="ECO:0000313" key="4">
    <source>
        <dbReference type="Proteomes" id="UP000664795"/>
    </source>
</evidence>
<dbReference type="Gene3D" id="3.90.75.20">
    <property type="match status" value="1"/>
</dbReference>
<name>A0A939G3G3_9BACT</name>
<dbReference type="InterPro" id="IPR003615">
    <property type="entry name" value="HNH_nuc"/>
</dbReference>
<dbReference type="AlphaFoldDB" id="A0A939G3G3"/>
<reference evidence="3 4" key="1">
    <citation type="submission" date="2021-03" db="EMBL/GenBank/DDBJ databases">
        <title>Fibrella sp. HMF5036 genome sequencing and assembly.</title>
        <authorList>
            <person name="Kang H."/>
            <person name="Kim H."/>
            <person name="Bae S."/>
            <person name="Joh K."/>
        </authorList>
    </citation>
    <scope>NUCLEOTIDE SEQUENCE [LARGE SCALE GENOMIC DNA]</scope>
    <source>
        <strain evidence="3 4">HMF5036</strain>
    </source>
</reference>
<keyword evidence="4" id="KW-1185">Reference proteome</keyword>
<dbReference type="Pfam" id="PF13392">
    <property type="entry name" value="HNH_3"/>
    <property type="match status" value="1"/>
</dbReference>
<protein>
    <submittedName>
        <fullName evidence="3">NUMOD4 motif-containing HNH endonuclease</fullName>
    </submittedName>
</protein>
<comment type="caution">
    <text evidence="3">The sequence shown here is derived from an EMBL/GenBank/DDBJ whole genome shotgun (WGS) entry which is preliminary data.</text>
</comment>
<gene>
    <name evidence="3" type="ORF">J2I48_11685</name>
</gene>
<evidence type="ECO:0000313" key="3">
    <source>
        <dbReference type="EMBL" id="MBO0931662.1"/>
    </source>
</evidence>
<dbReference type="GO" id="GO:0004519">
    <property type="term" value="F:endonuclease activity"/>
    <property type="evidence" value="ECO:0007669"/>
    <property type="project" value="UniProtKB-KW"/>
</dbReference>
<organism evidence="3 4">
    <name type="scientific">Fibrella aquatilis</name>
    <dbReference type="NCBI Taxonomy" id="2817059"/>
    <lineage>
        <taxon>Bacteria</taxon>
        <taxon>Pseudomonadati</taxon>
        <taxon>Bacteroidota</taxon>
        <taxon>Cytophagia</taxon>
        <taxon>Cytophagales</taxon>
        <taxon>Spirosomataceae</taxon>
        <taxon>Fibrella</taxon>
    </lineage>
</organism>
<evidence type="ECO:0000259" key="1">
    <source>
        <dbReference type="Pfam" id="PF07463"/>
    </source>
</evidence>
<feature type="domain" description="HNH nuclease" evidence="2">
    <location>
        <begin position="71"/>
        <end position="114"/>
    </location>
</feature>
<dbReference type="InterPro" id="IPR044925">
    <property type="entry name" value="His-Me_finger_sf"/>
</dbReference>
<dbReference type="InterPro" id="IPR010902">
    <property type="entry name" value="NUMOD4"/>
</dbReference>
<dbReference type="SUPFAM" id="SSF54060">
    <property type="entry name" value="His-Me finger endonucleases"/>
    <property type="match status" value="1"/>
</dbReference>
<feature type="domain" description="NUMOD4" evidence="1">
    <location>
        <begin position="13"/>
        <end position="63"/>
    </location>
</feature>
<dbReference type="GO" id="GO:0016788">
    <property type="term" value="F:hydrolase activity, acting on ester bonds"/>
    <property type="evidence" value="ECO:0007669"/>
    <property type="project" value="InterPro"/>
</dbReference>